<keyword evidence="3" id="KW-1185">Reference proteome</keyword>
<evidence type="ECO:0000256" key="1">
    <source>
        <dbReference type="SAM" id="MobiDB-lite"/>
    </source>
</evidence>
<dbReference type="Proteomes" id="UP000026961">
    <property type="component" value="Chromosome 4"/>
</dbReference>
<proteinExistence type="predicted"/>
<name>A0A0D9ZI56_9ORYZ</name>
<reference evidence="2" key="1">
    <citation type="submission" date="2015-04" db="UniProtKB">
        <authorList>
            <consortium name="EnsemblPlants"/>
        </authorList>
    </citation>
    <scope>IDENTIFICATION</scope>
</reference>
<reference evidence="2" key="2">
    <citation type="submission" date="2018-05" db="EMBL/GenBank/DDBJ databases">
        <title>OgluRS3 (Oryza glumaepatula Reference Sequence Version 3).</title>
        <authorList>
            <person name="Zhang J."/>
            <person name="Kudrna D."/>
            <person name="Lee S."/>
            <person name="Talag J."/>
            <person name="Welchert J."/>
            <person name="Wing R.A."/>
        </authorList>
    </citation>
    <scope>NUCLEOTIDE SEQUENCE [LARGE SCALE GENOMIC DNA]</scope>
</reference>
<accession>A0A0D9ZI56</accession>
<dbReference type="Gramene" id="OGLUM04G05340.1">
    <property type="protein sequence ID" value="OGLUM04G05340.1"/>
    <property type="gene ID" value="OGLUM04G05340"/>
</dbReference>
<feature type="compositionally biased region" description="Low complexity" evidence="1">
    <location>
        <begin position="44"/>
        <end position="55"/>
    </location>
</feature>
<dbReference type="HOGENOM" id="CLU_2562063_0_0_1"/>
<evidence type="ECO:0000313" key="2">
    <source>
        <dbReference type="EnsemblPlants" id="OGLUM04G05340.1"/>
    </source>
</evidence>
<protein>
    <submittedName>
        <fullName evidence="2">Uncharacterized protein</fullName>
    </submittedName>
</protein>
<dbReference type="AlphaFoldDB" id="A0A0D9ZI56"/>
<sequence length="82" mass="8439">MATATGGEEDDFKEKTLARRLGLDRDDERVVGRRGAASGGSAGVMGARPNGGRARPGIGTSAAALGERGAVRRCRRPARGSM</sequence>
<dbReference type="EnsemblPlants" id="OGLUM04G05340.1">
    <property type="protein sequence ID" value="OGLUM04G05340.1"/>
    <property type="gene ID" value="OGLUM04G05340"/>
</dbReference>
<organism evidence="2">
    <name type="scientific">Oryza glumipatula</name>
    <dbReference type="NCBI Taxonomy" id="40148"/>
    <lineage>
        <taxon>Eukaryota</taxon>
        <taxon>Viridiplantae</taxon>
        <taxon>Streptophyta</taxon>
        <taxon>Embryophyta</taxon>
        <taxon>Tracheophyta</taxon>
        <taxon>Spermatophyta</taxon>
        <taxon>Magnoliopsida</taxon>
        <taxon>Liliopsida</taxon>
        <taxon>Poales</taxon>
        <taxon>Poaceae</taxon>
        <taxon>BOP clade</taxon>
        <taxon>Oryzoideae</taxon>
        <taxon>Oryzeae</taxon>
        <taxon>Oryzinae</taxon>
        <taxon>Oryza</taxon>
    </lineage>
</organism>
<feature type="region of interest" description="Disordered" evidence="1">
    <location>
        <begin position="29"/>
        <end position="55"/>
    </location>
</feature>
<evidence type="ECO:0000313" key="3">
    <source>
        <dbReference type="Proteomes" id="UP000026961"/>
    </source>
</evidence>